<proteinExistence type="predicted"/>
<keyword evidence="3" id="KW-1185">Reference proteome</keyword>
<organism evidence="2 3">
    <name type="scientific">Linum tenue</name>
    <dbReference type="NCBI Taxonomy" id="586396"/>
    <lineage>
        <taxon>Eukaryota</taxon>
        <taxon>Viridiplantae</taxon>
        <taxon>Streptophyta</taxon>
        <taxon>Embryophyta</taxon>
        <taxon>Tracheophyta</taxon>
        <taxon>Spermatophyta</taxon>
        <taxon>Magnoliopsida</taxon>
        <taxon>eudicotyledons</taxon>
        <taxon>Gunneridae</taxon>
        <taxon>Pentapetalae</taxon>
        <taxon>rosids</taxon>
        <taxon>fabids</taxon>
        <taxon>Malpighiales</taxon>
        <taxon>Linaceae</taxon>
        <taxon>Linum</taxon>
    </lineage>
</organism>
<protein>
    <submittedName>
        <fullName evidence="2">Uncharacterized protein</fullName>
    </submittedName>
</protein>
<evidence type="ECO:0000313" key="3">
    <source>
        <dbReference type="Proteomes" id="UP001154282"/>
    </source>
</evidence>
<comment type="caution">
    <text evidence="2">The sequence shown here is derived from an EMBL/GenBank/DDBJ whole genome shotgun (WGS) entry which is preliminary data.</text>
</comment>
<name>A0AAV0IGB1_9ROSI</name>
<dbReference type="AlphaFoldDB" id="A0AAV0IGB1"/>
<feature type="region of interest" description="Disordered" evidence="1">
    <location>
        <begin position="1"/>
        <end position="30"/>
    </location>
</feature>
<dbReference type="Proteomes" id="UP001154282">
    <property type="component" value="Unassembled WGS sequence"/>
</dbReference>
<reference evidence="2" key="1">
    <citation type="submission" date="2022-08" db="EMBL/GenBank/DDBJ databases">
        <authorList>
            <person name="Gutierrez-Valencia J."/>
        </authorList>
    </citation>
    <scope>NUCLEOTIDE SEQUENCE</scope>
</reference>
<accession>A0AAV0IGB1</accession>
<sequence>MPAPASSLASPSPILQCQPPPPPPMERGEIGTNTAVGGIVMGIEAVAMTIGRLRPRRPTAVSGLGQWTMSVSASCCFDCPLSWPDPSMNTPSLLVSGAKLLTLAAEGLDHDQYIDC</sequence>
<dbReference type="EMBL" id="CAMGYJ010000003">
    <property type="protein sequence ID" value="CAI0395315.1"/>
    <property type="molecule type" value="Genomic_DNA"/>
</dbReference>
<evidence type="ECO:0000256" key="1">
    <source>
        <dbReference type="SAM" id="MobiDB-lite"/>
    </source>
</evidence>
<feature type="compositionally biased region" description="Low complexity" evidence="1">
    <location>
        <begin position="1"/>
        <end position="13"/>
    </location>
</feature>
<evidence type="ECO:0000313" key="2">
    <source>
        <dbReference type="EMBL" id="CAI0395315.1"/>
    </source>
</evidence>
<gene>
    <name evidence="2" type="ORF">LITE_LOCUS8679</name>
</gene>